<organism evidence="2">
    <name type="scientific">Tanacetum cinerariifolium</name>
    <name type="common">Dalmatian daisy</name>
    <name type="synonym">Chrysanthemum cinerariifolium</name>
    <dbReference type="NCBI Taxonomy" id="118510"/>
    <lineage>
        <taxon>Eukaryota</taxon>
        <taxon>Viridiplantae</taxon>
        <taxon>Streptophyta</taxon>
        <taxon>Embryophyta</taxon>
        <taxon>Tracheophyta</taxon>
        <taxon>Spermatophyta</taxon>
        <taxon>Magnoliopsida</taxon>
        <taxon>eudicotyledons</taxon>
        <taxon>Gunneridae</taxon>
        <taxon>Pentapetalae</taxon>
        <taxon>asterids</taxon>
        <taxon>campanulids</taxon>
        <taxon>Asterales</taxon>
        <taxon>Asteraceae</taxon>
        <taxon>Asteroideae</taxon>
        <taxon>Anthemideae</taxon>
        <taxon>Anthemidinae</taxon>
        <taxon>Tanacetum</taxon>
    </lineage>
</organism>
<dbReference type="EMBL" id="BKCJ010000242">
    <property type="protein sequence ID" value="GEU31353.1"/>
    <property type="molecule type" value="Genomic_DNA"/>
</dbReference>
<accession>A0A6L2J2V4</accession>
<proteinExistence type="predicted"/>
<feature type="region of interest" description="Disordered" evidence="1">
    <location>
        <begin position="409"/>
        <end position="432"/>
    </location>
</feature>
<feature type="compositionally biased region" description="Polar residues" evidence="1">
    <location>
        <begin position="421"/>
        <end position="432"/>
    </location>
</feature>
<feature type="compositionally biased region" description="Basic and acidic residues" evidence="1">
    <location>
        <begin position="245"/>
        <end position="264"/>
    </location>
</feature>
<evidence type="ECO:0000313" key="2">
    <source>
        <dbReference type="EMBL" id="GEU31353.1"/>
    </source>
</evidence>
<gene>
    <name evidence="2" type="ORF">Tci_003331</name>
</gene>
<dbReference type="AlphaFoldDB" id="A0A6L2J2V4"/>
<evidence type="ECO:0000256" key="1">
    <source>
        <dbReference type="SAM" id="MobiDB-lite"/>
    </source>
</evidence>
<reference evidence="2" key="1">
    <citation type="journal article" date="2019" name="Sci. Rep.">
        <title>Draft genome of Tanacetum cinerariifolium, the natural source of mosquito coil.</title>
        <authorList>
            <person name="Yamashiro T."/>
            <person name="Shiraishi A."/>
            <person name="Satake H."/>
            <person name="Nakayama K."/>
        </authorList>
    </citation>
    <scope>NUCLEOTIDE SEQUENCE</scope>
</reference>
<protein>
    <submittedName>
        <fullName evidence="2">Villin-4-like</fullName>
    </submittedName>
</protein>
<comment type="caution">
    <text evidence="2">The sequence shown here is derived from an EMBL/GenBank/DDBJ whole genome shotgun (WGS) entry which is preliminary data.</text>
</comment>
<sequence length="582" mass="64471">MAASTSKLTVGCLSDLHKNSISEKELPNDTYKEDGVVLFRVQGSGPENMQAIQVEPPLKWELKQKPRTSPPRGGFKLDDPNQQIVAEDTFDEHRGVWIMVYEGSIVQIGWKPFLIIFNLYEMDEFCTMRVALFFSLRASSHVVFLDGYFKEAISWGGLVWGCDTLVSRAKVIVNQVMAAPVIPILLDSFEESVIAPEVRAVSVTLPAEVLDLVDYSSFDSDPSEDSLPPAPELPLVSPFLCSNDSKADSESEPTEHRPERHESLAVHDAMVSRIRRRLVILIRLGEAIPFGRPYSTHYNGPRKFLTAKKRVGPFPARRLAWRCVSHHSSDRHYSPDFTSDSSSSGLSLDSSFDTSAGSSLDSLSDTSSVHSSGEAFRRWRSAPLSAPYLPKTSESSPVSISERSFDSSSLSVRPSCKRCRSPTTLVPSSTPVSRSIAPTLANLLPPPRGFEIHTHPRIAEKSIGRLEDEEFKAEASAGGTMEIVVYPLVTGGISDSTRGDVPDLEGTLYDIVHYMSEVPLDRITELKTAQRQLEASQLMASRERAGLTDEIRRLGRENLRVQALLGIKRDRVDSLHHHMALS</sequence>
<name>A0A6L2J2V4_TANCI</name>
<feature type="region of interest" description="Disordered" evidence="1">
    <location>
        <begin position="244"/>
        <end position="264"/>
    </location>
</feature>